<comment type="caution">
    <text evidence="7">The sequence shown here is derived from an EMBL/GenBank/DDBJ whole genome shotgun (WGS) entry which is preliminary data.</text>
</comment>
<dbReference type="PANTHER" id="PTHR23519:SF1">
    <property type="entry name" value="AUTOPHAGY-RELATED PROTEIN 22"/>
    <property type="match status" value="1"/>
</dbReference>
<feature type="transmembrane region" description="Helical" evidence="6">
    <location>
        <begin position="358"/>
        <end position="377"/>
    </location>
</feature>
<dbReference type="InterPro" id="IPR024671">
    <property type="entry name" value="Atg22-like"/>
</dbReference>
<dbReference type="Gene3D" id="1.20.1250.20">
    <property type="entry name" value="MFS general substrate transporter like domains"/>
    <property type="match status" value="1"/>
</dbReference>
<keyword evidence="4 6" id="KW-1133">Transmembrane helix</keyword>
<keyword evidence="3 6" id="KW-0812">Transmembrane</keyword>
<dbReference type="InterPro" id="IPR050495">
    <property type="entry name" value="ATG22/LtaA_families"/>
</dbReference>
<keyword evidence="8" id="KW-1185">Reference proteome</keyword>
<feature type="transmembrane region" description="Helical" evidence="6">
    <location>
        <begin position="177"/>
        <end position="198"/>
    </location>
</feature>
<comment type="subcellular location">
    <subcellularLocation>
        <location evidence="1">Endomembrane system</location>
        <topology evidence="1">Multi-pass membrane protein</topology>
    </subcellularLocation>
</comment>
<dbReference type="RefSeq" id="WP_052111790.1">
    <property type="nucleotide sequence ID" value="NZ_AVPK01000002.1"/>
</dbReference>
<dbReference type="Pfam" id="PF11700">
    <property type="entry name" value="ATG22"/>
    <property type="match status" value="2"/>
</dbReference>
<dbReference type="eggNOG" id="COG2270">
    <property type="taxonomic scope" value="Bacteria"/>
</dbReference>
<evidence type="ECO:0000256" key="1">
    <source>
        <dbReference type="ARBA" id="ARBA00004127"/>
    </source>
</evidence>
<name>A0A0A0JRH9_9MICO</name>
<dbReference type="PANTHER" id="PTHR23519">
    <property type="entry name" value="AUTOPHAGY-RELATED PROTEIN 22"/>
    <property type="match status" value="1"/>
</dbReference>
<feature type="transmembrane region" description="Helical" evidence="6">
    <location>
        <begin position="260"/>
        <end position="278"/>
    </location>
</feature>
<keyword evidence="2" id="KW-0813">Transport</keyword>
<evidence type="ECO:0000256" key="3">
    <source>
        <dbReference type="ARBA" id="ARBA00022692"/>
    </source>
</evidence>
<reference evidence="7 8" key="1">
    <citation type="submission" date="2013-08" db="EMBL/GenBank/DDBJ databases">
        <title>The genome sequence of Knoellia subterranea.</title>
        <authorList>
            <person name="Zhu W."/>
            <person name="Wang G."/>
        </authorList>
    </citation>
    <scope>NUCLEOTIDE SEQUENCE [LARGE SCALE GENOMIC DNA]</scope>
    <source>
        <strain evidence="7 8">KCTC 19937</strain>
    </source>
</reference>
<dbReference type="AlphaFoldDB" id="A0A0A0JRH9"/>
<feature type="transmembrane region" description="Helical" evidence="6">
    <location>
        <begin position="210"/>
        <end position="231"/>
    </location>
</feature>
<gene>
    <name evidence="7" type="ORF">N803_07960</name>
</gene>
<dbReference type="STRING" id="1385521.N803_07960"/>
<feature type="transmembrane region" description="Helical" evidence="6">
    <location>
        <begin position="397"/>
        <end position="416"/>
    </location>
</feature>
<dbReference type="GO" id="GO:0012505">
    <property type="term" value="C:endomembrane system"/>
    <property type="evidence" value="ECO:0007669"/>
    <property type="project" value="UniProtKB-SubCell"/>
</dbReference>
<proteinExistence type="predicted"/>
<dbReference type="InterPro" id="IPR036259">
    <property type="entry name" value="MFS_trans_sf"/>
</dbReference>
<keyword evidence="5 6" id="KW-0472">Membrane</keyword>
<evidence type="ECO:0000256" key="6">
    <source>
        <dbReference type="SAM" id="Phobius"/>
    </source>
</evidence>
<feature type="transmembrane region" description="Helical" evidence="6">
    <location>
        <begin position="422"/>
        <end position="442"/>
    </location>
</feature>
<dbReference type="SUPFAM" id="SSF103473">
    <property type="entry name" value="MFS general substrate transporter"/>
    <property type="match status" value="1"/>
</dbReference>
<evidence type="ECO:0000313" key="7">
    <source>
        <dbReference type="EMBL" id="KGN38657.1"/>
    </source>
</evidence>
<evidence type="ECO:0000256" key="5">
    <source>
        <dbReference type="ARBA" id="ARBA00023136"/>
    </source>
</evidence>
<feature type="transmembrane region" description="Helical" evidence="6">
    <location>
        <begin position="135"/>
        <end position="156"/>
    </location>
</feature>
<feature type="transmembrane region" description="Helical" evidence="6">
    <location>
        <begin position="298"/>
        <end position="322"/>
    </location>
</feature>
<feature type="transmembrane region" description="Helical" evidence="6">
    <location>
        <begin position="83"/>
        <end position="103"/>
    </location>
</feature>
<protein>
    <submittedName>
        <fullName evidence="7">MFS transporter</fullName>
    </submittedName>
</protein>
<evidence type="ECO:0000256" key="2">
    <source>
        <dbReference type="ARBA" id="ARBA00022448"/>
    </source>
</evidence>
<evidence type="ECO:0000256" key="4">
    <source>
        <dbReference type="ARBA" id="ARBA00022989"/>
    </source>
</evidence>
<organism evidence="7 8">
    <name type="scientific">Knoellia subterranea KCTC 19937</name>
    <dbReference type="NCBI Taxonomy" id="1385521"/>
    <lineage>
        <taxon>Bacteria</taxon>
        <taxon>Bacillati</taxon>
        <taxon>Actinomycetota</taxon>
        <taxon>Actinomycetes</taxon>
        <taxon>Micrococcales</taxon>
        <taxon>Intrasporangiaceae</taxon>
        <taxon>Knoellia</taxon>
    </lineage>
</organism>
<dbReference type="Proteomes" id="UP000030011">
    <property type="component" value="Unassembled WGS sequence"/>
</dbReference>
<feature type="transmembrane region" description="Helical" evidence="6">
    <location>
        <begin position="334"/>
        <end position="352"/>
    </location>
</feature>
<dbReference type="OrthoDB" id="9768783at2"/>
<dbReference type="EMBL" id="AVPK01000002">
    <property type="protein sequence ID" value="KGN38657.1"/>
    <property type="molecule type" value="Genomic_DNA"/>
</dbReference>
<feature type="transmembrane region" description="Helical" evidence="6">
    <location>
        <begin position="110"/>
        <end position="129"/>
    </location>
</feature>
<evidence type="ECO:0000313" key="8">
    <source>
        <dbReference type="Proteomes" id="UP000030011"/>
    </source>
</evidence>
<sequence>MTTQSAEDIAEDYASNARYQRPWYWYDWANSAFVTTTATVLFGPYLTAIAEEAACPGLAEDATCTTDLSVLGVPIDPGSLHPYTVALSTFIGAVLLIFVGAIADRVKRPARLMAAFAGIGAVAASLMFFVEGTNWQLGVVLLMIASIALGASLVVYDAILVRIAHPDDRDKVSSRGWALGYLGGGLLLAVNFLMLSNADSFGGTGQTVRISMLMAGLWWGLFTLIPVLGMWQMRGVERPVVAAKAGVVGGTLKQLRDTFAHLRALPQTLLFLVAYMFFNDGIQTVIGQSSLYGTAELGFSETTMLSLFLMVQFVAFGGALIFGRIARKQGAWRTVLGGIAMWLLVIVAAFFVPEKALAALFALGVGIGLVMGGTQALSRSMYSQLVPRDREAEFFSLYQALERGTSWFGAVIFGVVHQLTDSYRPAILALMVFFVLGGVLLAKVDMRKGIQEAGNEVPAVV</sequence>
<accession>A0A0A0JRH9</accession>